<dbReference type="RefSeq" id="WP_106204006.1">
    <property type="nucleotide sequence ID" value="NZ_PVTD01000002.1"/>
</dbReference>
<comment type="caution">
    <text evidence="1">The sequence shown here is derived from an EMBL/GenBank/DDBJ whole genome shotgun (WGS) entry which is preliminary data.</text>
</comment>
<dbReference type="Proteomes" id="UP000239480">
    <property type="component" value="Unassembled WGS sequence"/>
</dbReference>
<dbReference type="EMBL" id="PVTD01000002">
    <property type="protein sequence ID" value="PRY25071.1"/>
    <property type="molecule type" value="Genomic_DNA"/>
</dbReference>
<proteinExistence type="predicted"/>
<accession>A0A2T0RV59</accession>
<dbReference type="AlphaFoldDB" id="A0A2T0RV59"/>
<gene>
    <name evidence="1" type="ORF">CLV78_102248</name>
</gene>
<sequence>MYLVKVSDGDVQKRDTFWELLTPRVQAGVAAPVAGDLAFLWTHETGLIAEVSFCDPVRGNAEKIRIVPRAIYHQPYLRPEWLADADREKTTIRSKLKCYRHSRIWGLSDDEVDELDRSRRERAIPDN</sequence>
<reference evidence="1 2" key="1">
    <citation type="submission" date="2018-03" db="EMBL/GenBank/DDBJ databases">
        <title>Genomic Encyclopedia of Archaeal and Bacterial Type Strains, Phase II (KMG-II): from individual species to whole genera.</title>
        <authorList>
            <person name="Goeker M."/>
        </authorList>
    </citation>
    <scope>NUCLEOTIDE SEQUENCE [LARGE SCALE GENOMIC DNA]</scope>
    <source>
        <strain evidence="1 2">DSM 29328</strain>
    </source>
</reference>
<dbReference type="OrthoDB" id="529575at2"/>
<organism evidence="1 2">
    <name type="scientific">Aliiruegeria haliotis</name>
    <dbReference type="NCBI Taxonomy" id="1280846"/>
    <lineage>
        <taxon>Bacteria</taxon>
        <taxon>Pseudomonadati</taxon>
        <taxon>Pseudomonadota</taxon>
        <taxon>Alphaproteobacteria</taxon>
        <taxon>Rhodobacterales</taxon>
        <taxon>Roseobacteraceae</taxon>
        <taxon>Aliiruegeria</taxon>
    </lineage>
</organism>
<keyword evidence="2" id="KW-1185">Reference proteome</keyword>
<name>A0A2T0RV59_9RHOB</name>
<evidence type="ECO:0000313" key="1">
    <source>
        <dbReference type="EMBL" id="PRY25071.1"/>
    </source>
</evidence>
<evidence type="ECO:0000313" key="2">
    <source>
        <dbReference type="Proteomes" id="UP000239480"/>
    </source>
</evidence>
<protein>
    <submittedName>
        <fullName evidence="1">Uncharacterized protein</fullName>
    </submittedName>
</protein>